<name>A0A0D9VCW8_9ORYZ</name>
<sequence>MHKSAGDDGFLFGDHLVAIAAFQPLLELVALVVAVLHLKEVPHHAVLPHRRHQMPLLLPVLRHLHTHNNIHIHERKMQQRLYQHEHSSFITTKSFPRQLPHFS</sequence>
<reference evidence="3" key="2">
    <citation type="submission" date="2013-12" db="EMBL/GenBank/DDBJ databases">
        <authorList>
            <person name="Yu Y."/>
            <person name="Lee S."/>
            <person name="de Baynast K."/>
            <person name="Wissotski M."/>
            <person name="Liu L."/>
            <person name="Talag J."/>
            <person name="Goicoechea J."/>
            <person name="Angelova A."/>
            <person name="Jetty R."/>
            <person name="Kudrna D."/>
            <person name="Golser W."/>
            <person name="Rivera L."/>
            <person name="Zhang J."/>
            <person name="Wing R."/>
        </authorList>
    </citation>
    <scope>NUCLEOTIDE SEQUENCE</scope>
</reference>
<dbReference type="AlphaFoldDB" id="A0A0D9VCW8"/>
<evidence type="ECO:0000313" key="3">
    <source>
        <dbReference type="Proteomes" id="UP000032180"/>
    </source>
</evidence>
<evidence type="ECO:0000313" key="2">
    <source>
        <dbReference type="EnsemblPlants" id="LPERR02G05200.1"/>
    </source>
</evidence>
<accession>A0A0D9VCW8</accession>
<dbReference type="HOGENOM" id="CLU_2267631_0_0_1"/>
<proteinExistence type="predicted"/>
<keyword evidence="1" id="KW-0812">Transmembrane</keyword>
<reference evidence="2 3" key="1">
    <citation type="submission" date="2012-08" db="EMBL/GenBank/DDBJ databases">
        <title>Oryza genome evolution.</title>
        <authorList>
            <person name="Wing R.A."/>
        </authorList>
    </citation>
    <scope>NUCLEOTIDE SEQUENCE</scope>
</reference>
<protein>
    <submittedName>
        <fullName evidence="2">Uncharacterized protein</fullName>
    </submittedName>
</protein>
<keyword evidence="1" id="KW-0472">Membrane</keyword>
<dbReference type="Proteomes" id="UP000032180">
    <property type="component" value="Chromosome 2"/>
</dbReference>
<dbReference type="Gramene" id="LPERR02G05200.1">
    <property type="protein sequence ID" value="LPERR02G05200.1"/>
    <property type="gene ID" value="LPERR02G05200"/>
</dbReference>
<dbReference type="EnsemblPlants" id="LPERR02G05200.1">
    <property type="protein sequence ID" value="LPERR02G05200.1"/>
    <property type="gene ID" value="LPERR02G05200"/>
</dbReference>
<keyword evidence="3" id="KW-1185">Reference proteome</keyword>
<feature type="transmembrane region" description="Helical" evidence="1">
    <location>
        <begin position="16"/>
        <end position="38"/>
    </location>
</feature>
<organism evidence="2 3">
    <name type="scientific">Leersia perrieri</name>
    <dbReference type="NCBI Taxonomy" id="77586"/>
    <lineage>
        <taxon>Eukaryota</taxon>
        <taxon>Viridiplantae</taxon>
        <taxon>Streptophyta</taxon>
        <taxon>Embryophyta</taxon>
        <taxon>Tracheophyta</taxon>
        <taxon>Spermatophyta</taxon>
        <taxon>Magnoliopsida</taxon>
        <taxon>Liliopsida</taxon>
        <taxon>Poales</taxon>
        <taxon>Poaceae</taxon>
        <taxon>BOP clade</taxon>
        <taxon>Oryzoideae</taxon>
        <taxon>Oryzeae</taxon>
        <taxon>Oryzinae</taxon>
        <taxon>Leersia</taxon>
    </lineage>
</organism>
<reference evidence="2" key="3">
    <citation type="submission" date="2015-04" db="UniProtKB">
        <authorList>
            <consortium name="EnsemblPlants"/>
        </authorList>
    </citation>
    <scope>IDENTIFICATION</scope>
</reference>
<keyword evidence="1" id="KW-1133">Transmembrane helix</keyword>
<evidence type="ECO:0000256" key="1">
    <source>
        <dbReference type="SAM" id="Phobius"/>
    </source>
</evidence>